<reference evidence="3 4" key="1">
    <citation type="submission" date="2018-07" db="EMBL/GenBank/DDBJ databases">
        <title>The complete nuclear genome of the prasinophyte Chloropicon primus (CCMP1205).</title>
        <authorList>
            <person name="Pombert J.-F."/>
            <person name="Otis C."/>
            <person name="Turmel M."/>
            <person name="Lemieux C."/>
        </authorList>
    </citation>
    <scope>NUCLEOTIDE SEQUENCE [LARGE SCALE GENOMIC DNA]</scope>
    <source>
        <strain evidence="3 4">CCMP1205</strain>
    </source>
</reference>
<evidence type="ECO:0000256" key="2">
    <source>
        <dbReference type="SAM" id="MobiDB-lite"/>
    </source>
</evidence>
<evidence type="ECO:0008006" key="5">
    <source>
        <dbReference type="Google" id="ProtNLM"/>
    </source>
</evidence>
<dbReference type="Proteomes" id="UP000316726">
    <property type="component" value="Chromosome 17"/>
</dbReference>
<dbReference type="STRING" id="1764295.A0A5B8MXT7"/>
<evidence type="ECO:0000313" key="4">
    <source>
        <dbReference type="Proteomes" id="UP000316726"/>
    </source>
</evidence>
<gene>
    <name evidence="3" type="ORF">A3770_17p79010</name>
</gene>
<organism evidence="3 4">
    <name type="scientific">Chloropicon primus</name>
    <dbReference type="NCBI Taxonomy" id="1764295"/>
    <lineage>
        <taxon>Eukaryota</taxon>
        <taxon>Viridiplantae</taxon>
        <taxon>Chlorophyta</taxon>
        <taxon>Chloropicophyceae</taxon>
        <taxon>Chloropicales</taxon>
        <taxon>Chloropicaceae</taxon>
        <taxon>Chloropicon</taxon>
    </lineage>
</organism>
<keyword evidence="1" id="KW-0175">Coiled coil</keyword>
<proteinExistence type="predicted"/>
<feature type="compositionally biased region" description="Polar residues" evidence="2">
    <location>
        <begin position="74"/>
        <end position="84"/>
    </location>
</feature>
<feature type="coiled-coil region" evidence="1">
    <location>
        <begin position="466"/>
        <end position="531"/>
    </location>
</feature>
<name>A0A5B8MXT7_9CHLO</name>
<evidence type="ECO:0000313" key="3">
    <source>
        <dbReference type="EMBL" id="QDZ25383.1"/>
    </source>
</evidence>
<feature type="region of interest" description="Disordered" evidence="2">
    <location>
        <begin position="687"/>
        <end position="711"/>
    </location>
</feature>
<feature type="compositionally biased region" description="Acidic residues" evidence="2">
    <location>
        <begin position="60"/>
        <end position="72"/>
    </location>
</feature>
<keyword evidence="4" id="KW-1185">Reference proteome</keyword>
<protein>
    <recommendedName>
        <fullName evidence="5">Sfi1 spindle body domain-containing protein</fullName>
    </recommendedName>
</protein>
<dbReference type="AlphaFoldDB" id="A0A5B8MXT7"/>
<feature type="compositionally biased region" description="Low complexity" evidence="2">
    <location>
        <begin position="1"/>
        <end position="38"/>
    </location>
</feature>
<dbReference type="EMBL" id="CP031050">
    <property type="protein sequence ID" value="QDZ25383.1"/>
    <property type="molecule type" value="Genomic_DNA"/>
</dbReference>
<dbReference type="OrthoDB" id="566935at2759"/>
<feature type="region of interest" description="Disordered" evidence="2">
    <location>
        <begin position="628"/>
        <end position="653"/>
    </location>
</feature>
<evidence type="ECO:0000256" key="1">
    <source>
        <dbReference type="SAM" id="Coils"/>
    </source>
</evidence>
<accession>A0A5B8MXT7</accession>
<sequence>MSEQRGAGSPGQASSGSRSSPTSYSRYGRNPAGSNRSGGSRGRGGASQFSFQQDDLSGYDNDDYLYDDDEDSGISLSSGLSPRGSQLDLRDPLDLKEATKTLRKLSSNYGAAQGLRKIGKSPFELGIVDDLPSRLAFHQLHTLSGITAKMQQAIDHNKRAFQQRFAETYKLTMRHAFVAWQEYRRNKVVKEQRVAQATARIARSLSRRVLLNWKYVSGLTDPTIKMKNKAAILLARNLKRRVLLEWYAYVQEESYRDEWKRREMYVKMYQHRQRGAFARMVKLFKHARMIRIFSAWKRWSSTKHLKRHKLETAVSFHNKNTLFKVLLTLKDYKDDRTLRKNLRTKLVHKCKMIFLAHIVAEWAQVGQYLRYKREMGRKAELHHKHELQRKAFEALCMAVDNRRSAAAVLLKLRKKRMAAVFHAWIGVQSYNATNEILVERSLAKIRRRMLSNAFYSFCDTIVEMKNEDQGTSVDALEAKIRELEEKNHKLQVENNRYGKFVDTADLGRGRMKQLSEAVSNLQNEGSELKDLVSLMRTDYENMSRTDGKQRVVMENALQRNKMLVKGGSSFNALIRALKQDLVDSRKPKRRMGDENLLYEVDRLSLDEVTVLPDGEIKVKAVPPEREEVLRYKPKTTTRRKEPPPYVPTGGRSVKLGSQTAITSALKKLNKNELGKLEKYLDATTKSQEFKKSSLASAADRPSTSKPPLARD</sequence>
<feature type="region of interest" description="Disordered" evidence="2">
    <location>
        <begin position="1"/>
        <end position="91"/>
    </location>
</feature>